<reference evidence="1" key="2">
    <citation type="journal article" date="2015" name="Fish Shellfish Immunol.">
        <title>Early steps in the European eel (Anguilla anguilla)-Vibrio vulnificus interaction in the gills: Role of the RtxA13 toxin.</title>
        <authorList>
            <person name="Callol A."/>
            <person name="Pajuelo D."/>
            <person name="Ebbesson L."/>
            <person name="Teles M."/>
            <person name="MacKenzie S."/>
            <person name="Amaro C."/>
        </authorList>
    </citation>
    <scope>NUCLEOTIDE SEQUENCE</scope>
</reference>
<evidence type="ECO:0000313" key="1">
    <source>
        <dbReference type="EMBL" id="JAH53554.1"/>
    </source>
</evidence>
<protein>
    <submittedName>
        <fullName evidence="1">Uncharacterized protein</fullName>
    </submittedName>
</protein>
<name>A0A0E9TIN8_ANGAN</name>
<dbReference type="AlphaFoldDB" id="A0A0E9TIN8"/>
<dbReference type="EMBL" id="GBXM01055023">
    <property type="protein sequence ID" value="JAH53554.1"/>
    <property type="molecule type" value="Transcribed_RNA"/>
</dbReference>
<organism evidence="1">
    <name type="scientific">Anguilla anguilla</name>
    <name type="common">European freshwater eel</name>
    <name type="synonym">Muraena anguilla</name>
    <dbReference type="NCBI Taxonomy" id="7936"/>
    <lineage>
        <taxon>Eukaryota</taxon>
        <taxon>Metazoa</taxon>
        <taxon>Chordata</taxon>
        <taxon>Craniata</taxon>
        <taxon>Vertebrata</taxon>
        <taxon>Euteleostomi</taxon>
        <taxon>Actinopterygii</taxon>
        <taxon>Neopterygii</taxon>
        <taxon>Teleostei</taxon>
        <taxon>Anguilliformes</taxon>
        <taxon>Anguillidae</taxon>
        <taxon>Anguilla</taxon>
    </lineage>
</organism>
<sequence>MKACAHNHYSLCGKGSFCCCFWHLPSWIWHLGKLQKELYMNDPRCTPLKYMVLLGLSSSIAN</sequence>
<accession>A0A0E9TIN8</accession>
<reference evidence="1" key="1">
    <citation type="submission" date="2014-11" db="EMBL/GenBank/DDBJ databases">
        <authorList>
            <person name="Amaro Gonzalez C."/>
        </authorList>
    </citation>
    <scope>NUCLEOTIDE SEQUENCE</scope>
</reference>
<proteinExistence type="predicted"/>